<keyword evidence="1" id="KW-0677">Repeat</keyword>
<dbReference type="Pfam" id="PF01846">
    <property type="entry name" value="FF"/>
    <property type="match status" value="6"/>
</dbReference>
<feature type="coiled-coil region" evidence="2">
    <location>
        <begin position="452"/>
        <end position="483"/>
    </location>
</feature>
<feature type="domain" description="FF" evidence="5">
    <location>
        <begin position="400"/>
        <end position="453"/>
    </location>
</feature>
<sequence>MNIILIFCVGGPPGGPQMSGTPLPNTMQPPPGMMPGPPPMGMPPPYGGPPPGFGGPPPFGMPPPPFGGPPFGPPFPGGGPWSVPPGPMPMQQQPPTISAPPVVANPIPMQTDDASTPQIDPEIVARAAEWTEHRAPDGRLYYYNAKAGESVWEKPQALKDLETAKLAAAQGITATAGKTGDESMDTSTQGHTGAVGNGTEDSSMTELNKSAVTVNGEAGGGDRGDSDDEKDKETTVVVEKQKRQQQEEEKAKNAAAAAAAAAAAEAHKQQQDKSKPVSSTPVPGTPWCVVWTGDGRVFFYNPSSRTSVWERPDELSGRTDVDKMVSTPPEVESSAGVKREATQEAEAGSAAKKLKSDSPVSKGDTKEENNKGEKKPIDIGKEAAMEAEVRAARERAIVPLEARIKSFREMLAEKEVSAFSTWEKELHKIVFDARYLLLTSKERKQVFERYVKERAEEERREKRNKMKERKDEFRKLMQEANLHGKSSFNDFASKYAKDDRFKNIEKMRERESLFNEYILEVRKREKEEKVQKRDQIKKDFVTMLRETPEVDRHSRWSDIKKRLDADPRYKAVESSLTREDWFREHIKMLKDERKREKDKDRRDRTGERKERSGSERDHRAEKKKEEEKESKPEKESQEEGSEPMDDEKEKEAKEAEKQARVEASLREREKEVQRTLAVHLRDRDTEREHHKHDEAVQHFSALLADLVRNCELSWREAKRQLRKDHRWELAELLDRDEKEKLFNAHIEQLAMKKKDKFRELLNETQEVTLSSTWKEVRKLIKEDPRYIKFSSSDRKCEREFKEYIKDKLIAAKTDIRELLQETKLITHKTNALAQENEAHLKEIEDMLEKDKRYLVLSHMPEERTELVKAYLVDLEKRGPPPPPTACDPSRRPLPK</sequence>
<dbReference type="SUPFAM" id="SSF81698">
    <property type="entry name" value="FF domain"/>
    <property type="match status" value="5"/>
</dbReference>
<feature type="compositionally biased region" description="Basic and acidic residues" evidence="3">
    <location>
        <begin position="592"/>
        <end position="637"/>
    </location>
</feature>
<feature type="domain" description="FF" evidence="5">
    <location>
        <begin position="533"/>
        <end position="588"/>
    </location>
</feature>
<dbReference type="AlphaFoldDB" id="A0ABD0XXI6"/>
<dbReference type="InterPro" id="IPR002713">
    <property type="entry name" value="FF_domain"/>
</dbReference>
<dbReference type="Pfam" id="PF00397">
    <property type="entry name" value="WW"/>
    <property type="match status" value="1"/>
</dbReference>
<dbReference type="FunFam" id="1.10.10.440:FF:000005">
    <property type="entry name" value="Transcription elongation regulator 1 (CA150)"/>
    <property type="match status" value="1"/>
</dbReference>
<feature type="region of interest" description="Disordered" evidence="3">
    <location>
        <begin position="307"/>
        <end position="380"/>
    </location>
</feature>
<feature type="region of interest" description="Disordered" evidence="3">
    <location>
        <begin position="14"/>
        <end position="80"/>
    </location>
</feature>
<feature type="compositionally biased region" description="Basic and acidic residues" evidence="3">
    <location>
        <begin position="265"/>
        <end position="275"/>
    </location>
</feature>
<feature type="compositionally biased region" description="Pro residues" evidence="3">
    <location>
        <begin position="27"/>
        <end position="80"/>
    </location>
</feature>
<dbReference type="InterPro" id="IPR001202">
    <property type="entry name" value="WW_dom"/>
</dbReference>
<dbReference type="PANTHER" id="PTHR15377">
    <property type="entry name" value="TRANSCRIPTION ELONGATION REGULATOR 1"/>
    <property type="match status" value="1"/>
</dbReference>
<dbReference type="FunFam" id="1.10.10.440:FF:000029">
    <property type="entry name" value="Uncharacterized protein, isoform B"/>
    <property type="match status" value="1"/>
</dbReference>
<feature type="region of interest" description="Disordered" evidence="3">
    <location>
        <begin position="176"/>
        <end position="284"/>
    </location>
</feature>
<dbReference type="PANTHER" id="PTHR15377:SF3">
    <property type="entry name" value="WW DOMAIN-CONTAINING PROTEIN"/>
    <property type="match status" value="1"/>
</dbReference>
<dbReference type="InterPro" id="IPR057565">
    <property type="entry name" value="WW_TCRG1_3rd"/>
</dbReference>
<evidence type="ECO:0000313" key="7">
    <source>
        <dbReference type="Proteomes" id="UP001558652"/>
    </source>
</evidence>
<evidence type="ECO:0000256" key="2">
    <source>
        <dbReference type="SAM" id="Coils"/>
    </source>
</evidence>
<evidence type="ECO:0000256" key="3">
    <source>
        <dbReference type="SAM" id="MobiDB-lite"/>
    </source>
</evidence>
<feature type="compositionally biased region" description="Basic and acidic residues" evidence="3">
    <location>
        <begin position="647"/>
        <end position="668"/>
    </location>
</feature>
<dbReference type="PROSITE" id="PS50020">
    <property type="entry name" value="WW_DOMAIN_2"/>
    <property type="match status" value="2"/>
</dbReference>
<feature type="domain" description="FF" evidence="5">
    <location>
        <begin position="465"/>
        <end position="520"/>
    </location>
</feature>
<accession>A0ABD0XXI6</accession>
<feature type="domain" description="FF" evidence="5">
    <location>
        <begin position="748"/>
        <end position="806"/>
    </location>
</feature>
<feature type="domain" description="WW" evidence="4">
    <location>
        <begin position="285"/>
        <end position="314"/>
    </location>
</feature>
<dbReference type="CDD" id="cd00201">
    <property type="entry name" value="WW"/>
    <property type="match status" value="2"/>
</dbReference>
<dbReference type="Gene3D" id="1.10.10.440">
    <property type="entry name" value="FF domain"/>
    <property type="match status" value="6"/>
</dbReference>
<comment type="caution">
    <text evidence="6">The sequence shown here is derived from an EMBL/GenBank/DDBJ whole genome shotgun (WGS) entry which is preliminary data.</text>
</comment>
<gene>
    <name evidence="6" type="ORF">AAG570_005461</name>
</gene>
<feature type="compositionally biased region" description="Low complexity" evidence="3">
    <location>
        <begin position="253"/>
        <end position="264"/>
    </location>
</feature>
<keyword evidence="2" id="KW-0175">Coiled coil</keyword>
<evidence type="ECO:0000259" key="4">
    <source>
        <dbReference type="PROSITE" id="PS50020"/>
    </source>
</evidence>
<dbReference type="FunFam" id="1.10.10.440:FF:000001">
    <property type="entry name" value="Transcription elongation regulator 1 like"/>
    <property type="match status" value="1"/>
</dbReference>
<evidence type="ECO:0000313" key="6">
    <source>
        <dbReference type="EMBL" id="KAL1115966.1"/>
    </source>
</evidence>
<dbReference type="Pfam" id="PF23517">
    <property type="entry name" value="WW_TCERG1"/>
    <property type="match status" value="1"/>
</dbReference>
<dbReference type="SUPFAM" id="SSF51045">
    <property type="entry name" value="WW domain"/>
    <property type="match status" value="2"/>
</dbReference>
<feature type="compositionally biased region" description="Basic and acidic residues" evidence="3">
    <location>
        <begin position="220"/>
        <end position="252"/>
    </location>
</feature>
<dbReference type="InterPro" id="IPR045148">
    <property type="entry name" value="TCRG1-like"/>
</dbReference>
<dbReference type="InterPro" id="IPR036517">
    <property type="entry name" value="FF_domain_sf"/>
</dbReference>
<feature type="region of interest" description="Disordered" evidence="3">
    <location>
        <begin position="547"/>
        <end position="570"/>
    </location>
</feature>
<dbReference type="SMART" id="SM00441">
    <property type="entry name" value="FF"/>
    <property type="match status" value="6"/>
</dbReference>
<feature type="compositionally biased region" description="Basic and acidic residues" evidence="3">
    <location>
        <begin position="363"/>
        <end position="380"/>
    </location>
</feature>
<organism evidence="6 7">
    <name type="scientific">Ranatra chinensis</name>
    <dbReference type="NCBI Taxonomy" id="642074"/>
    <lineage>
        <taxon>Eukaryota</taxon>
        <taxon>Metazoa</taxon>
        <taxon>Ecdysozoa</taxon>
        <taxon>Arthropoda</taxon>
        <taxon>Hexapoda</taxon>
        <taxon>Insecta</taxon>
        <taxon>Pterygota</taxon>
        <taxon>Neoptera</taxon>
        <taxon>Paraneoptera</taxon>
        <taxon>Hemiptera</taxon>
        <taxon>Heteroptera</taxon>
        <taxon>Panheteroptera</taxon>
        <taxon>Nepomorpha</taxon>
        <taxon>Nepidae</taxon>
        <taxon>Ranatrinae</taxon>
        <taxon>Ranatra</taxon>
    </lineage>
</organism>
<protein>
    <recommendedName>
        <fullName evidence="8">Transcription elongation regulator 1</fullName>
    </recommendedName>
</protein>
<name>A0ABD0XXI6_9HEMI</name>
<dbReference type="EMBL" id="JBFDAA010000018">
    <property type="protein sequence ID" value="KAL1115966.1"/>
    <property type="molecule type" value="Genomic_DNA"/>
</dbReference>
<dbReference type="FunFam" id="2.20.70.10:FF:000049">
    <property type="entry name" value="Transcription elongation regulator 1-like"/>
    <property type="match status" value="1"/>
</dbReference>
<dbReference type="Gene3D" id="2.20.70.10">
    <property type="match status" value="2"/>
</dbReference>
<reference evidence="6 7" key="1">
    <citation type="submission" date="2024-07" db="EMBL/GenBank/DDBJ databases">
        <title>Chromosome-level genome assembly of the water stick insect Ranatra chinensis (Heteroptera: Nepidae).</title>
        <authorList>
            <person name="Liu X."/>
        </authorList>
    </citation>
    <scope>NUCLEOTIDE SEQUENCE [LARGE SCALE GENOMIC DNA]</scope>
    <source>
        <strain evidence="6">Cailab_2021Rc</strain>
        <tissue evidence="6">Muscle</tissue>
    </source>
</reference>
<dbReference type="Proteomes" id="UP001558652">
    <property type="component" value="Unassembled WGS sequence"/>
</dbReference>
<feature type="domain" description="WW" evidence="4">
    <location>
        <begin position="130"/>
        <end position="157"/>
    </location>
</feature>
<evidence type="ECO:0000259" key="5">
    <source>
        <dbReference type="PROSITE" id="PS51676"/>
    </source>
</evidence>
<feature type="region of interest" description="Disordered" evidence="3">
    <location>
        <begin position="874"/>
        <end position="895"/>
    </location>
</feature>
<keyword evidence="7" id="KW-1185">Reference proteome</keyword>
<evidence type="ECO:0008006" key="8">
    <source>
        <dbReference type="Google" id="ProtNLM"/>
    </source>
</evidence>
<evidence type="ECO:0000256" key="1">
    <source>
        <dbReference type="ARBA" id="ARBA00022737"/>
    </source>
</evidence>
<feature type="compositionally biased region" description="Polar residues" evidence="3">
    <location>
        <begin position="199"/>
        <end position="213"/>
    </location>
</feature>
<feature type="compositionally biased region" description="Basic and acidic residues" evidence="3">
    <location>
        <begin position="308"/>
        <end position="323"/>
    </location>
</feature>
<dbReference type="SMART" id="SM00456">
    <property type="entry name" value="WW"/>
    <property type="match status" value="2"/>
</dbReference>
<feature type="region of interest" description="Disordered" evidence="3">
    <location>
        <begin position="592"/>
        <end position="668"/>
    </location>
</feature>
<proteinExistence type="predicted"/>
<dbReference type="InterPro" id="IPR036020">
    <property type="entry name" value="WW_dom_sf"/>
</dbReference>
<dbReference type="PROSITE" id="PS51676">
    <property type="entry name" value="FF"/>
    <property type="match status" value="4"/>
</dbReference>
<dbReference type="FunFam" id="1.10.10.440:FF:000006">
    <property type="entry name" value="Transcription elongation regulator 1 (CA150)"/>
    <property type="match status" value="1"/>
</dbReference>